<feature type="transmembrane region" description="Helical" evidence="8">
    <location>
        <begin position="196"/>
        <end position="219"/>
    </location>
</feature>
<evidence type="ECO:0000313" key="10">
    <source>
        <dbReference type="WBParaSite" id="sdigi.contig457.g8457.t1"/>
    </source>
</evidence>
<evidence type="ECO:0000256" key="6">
    <source>
        <dbReference type="ARBA" id="ARBA00022989"/>
    </source>
</evidence>
<evidence type="ECO:0000256" key="1">
    <source>
        <dbReference type="ARBA" id="ARBA00004127"/>
    </source>
</evidence>
<keyword evidence="4" id="KW-0762">Sugar transport</keyword>
<keyword evidence="6 8" id="KW-1133">Transmembrane helix</keyword>
<evidence type="ECO:0000256" key="4">
    <source>
        <dbReference type="ARBA" id="ARBA00022597"/>
    </source>
</evidence>
<comment type="similarity">
    <text evidence="2">Belongs to the nucleotide-sugar transporter family. SLC35B subfamily.</text>
</comment>
<feature type="transmembrane region" description="Helical" evidence="8">
    <location>
        <begin position="266"/>
        <end position="287"/>
    </location>
</feature>
<evidence type="ECO:0000256" key="2">
    <source>
        <dbReference type="ARBA" id="ARBA00010694"/>
    </source>
</evidence>
<evidence type="ECO:0000313" key="9">
    <source>
        <dbReference type="Proteomes" id="UP000887581"/>
    </source>
</evidence>
<feature type="transmembrane region" description="Helical" evidence="8">
    <location>
        <begin position="5"/>
        <end position="22"/>
    </location>
</feature>
<dbReference type="GO" id="GO:0005464">
    <property type="term" value="F:UDP-xylose transmembrane transporter activity"/>
    <property type="evidence" value="ECO:0007669"/>
    <property type="project" value="TreeGrafter"/>
</dbReference>
<name>A0A915PUL3_9BILA</name>
<dbReference type="InterPro" id="IPR013657">
    <property type="entry name" value="SCL35B1-4/HUT1"/>
</dbReference>
<comment type="subcellular location">
    <subcellularLocation>
        <location evidence="1">Endomembrane system</location>
        <topology evidence="1">Multi-pass membrane protein</topology>
    </subcellularLocation>
</comment>
<evidence type="ECO:0000256" key="8">
    <source>
        <dbReference type="SAM" id="Phobius"/>
    </source>
</evidence>
<keyword evidence="3" id="KW-0813">Transport</keyword>
<dbReference type="WBParaSite" id="sdigi.contig457.g8457.t1">
    <property type="protein sequence ID" value="sdigi.contig457.g8457.t1"/>
    <property type="gene ID" value="sdigi.contig457.g8457"/>
</dbReference>
<dbReference type="Pfam" id="PF08449">
    <property type="entry name" value="UAA"/>
    <property type="match status" value="1"/>
</dbReference>
<feature type="transmembrane region" description="Helical" evidence="8">
    <location>
        <begin position="121"/>
        <end position="141"/>
    </location>
</feature>
<dbReference type="AlphaFoldDB" id="A0A915PUL3"/>
<proteinExistence type="inferred from homology"/>
<feature type="transmembrane region" description="Helical" evidence="8">
    <location>
        <begin position="293"/>
        <end position="314"/>
    </location>
</feature>
<dbReference type="GO" id="GO:0000139">
    <property type="term" value="C:Golgi membrane"/>
    <property type="evidence" value="ECO:0007669"/>
    <property type="project" value="TreeGrafter"/>
</dbReference>
<evidence type="ECO:0000256" key="5">
    <source>
        <dbReference type="ARBA" id="ARBA00022692"/>
    </source>
</evidence>
<evidence type="ECO:0000256" key="3">
    <source>
        <dbReference type="ARBA" id="ARBA00022448"/>
    </source>
</evidence>
<dbReference type="Proteomes" id="UP000887581">
    <property type="component" value="Unplaced"/>
</dbReference>
<dbReference type="PANTHER" id="PTHR10778">
    <property type="entry name" value="SOLUTE CARRIER FAMILY 35 MEMBER B"/>
    <property type="match status" value="1"/>
</dbReference>
<feature type="transmembrane region" description="Helical" evidence="8">
    <location>
        <begin position="161"/>
        <end position="180"/>
    </location>
</feature>
<feature type="transmembrane region" description="Helical" evidence="8">
    <location>
        <begin position="34"/>
        <end position="52"/>
    </location>
</feature>
<dbReference type="PANTHER" id="PTHR10778:SF4">
    <property type="entry name" value="NUCLEOTIDE SUGAR TRANSPORTER SLC35B4"/>
    <property type="match status" value="1"/>
</dbReference>
<reference evidence="10" key="1">
    <citation type="submission" date="2022-11" db="UniProtKB">
        <authorList>
            <consortium name="WormBaseParasite"/>
        </authorList>
    </citation>
    <scope>IDENTIFICATION</scope>
</reference>
<keyword evidence="5 8" id="KW-0812">Transmembrane</keyword>
<organism evidence="9 10">
    <name type="scientific">Setaria digitata</name>
    <dbReference type="NCBI Taxonomy" id="48799"/>
    <lineage>
        <taxon>Eukaryota</taxon>
        <taxon>Metazoa</taxon>
        <taxon>Ecdysozoa</taxon>
        <taxon>Nematoda</taxon>
        <taxon>Chromadorea</taxon>
        <taxon>Rhabditida</taxon>
        <taxon>Spirurina</taxon>
        <taxon>Spiruromorpha</taxon>
        <taxon>Filarioidea</taxon>
        <taxon>Setariidae</taxon>
        <taxon>Setaria</taxon>
    </lineage>
</organism>
<keyword evidence="9" id="KW-1185">Reference proteome</keyword>
<accession>A0A915PUL3</accession>
<dbReference type="GO" id="GO:0005789">
    <property type="term" value="C:endoplasmic reticulum membrane"/>
    <property type="evidence" value="ECO:0007669"/>
    <property type="project" value="TreeGrafter"/>
</dbReference>
<protein>
    <submittedName>
        <fullName evidence="10">UAA transporter</fullName>
    </submittedName>
</protein>
<sequence>MSAALYPISGTLAGCIGCMYFVESIAKEQPGSMNLMTFSTFLFITLEGLIFTSKFFAVPNKIPIRGYLPTVITFFLVNVINNQALNFHIPVPLHIIFRSGSLLASLILTKIMQGKQYSLRKYFAVLLITVGIIVCTTATAHLEKADHQKTVDDVDKHYREWLIGIAMLTLALLASAYLAICQETMYKTYGKHTKEAMFIIHGASLPLFAFMADDIYNSAVVFSRSYPLDMFGLRVPQMWAYLMATCIMQWVCISFIYRLNATVESLTVTMVVTLRKFLSLLISILWFRNPFTLAHWIGALLVFTGTLAFTDIWSSRIGMLKENKKKET</sequence>
<dbReference type="GO" id="GO:0005462">
    <property type="term" value="F:UDP-N-acetylglucosamine transmembrane transporter activity"/>
    <property type="evidence" value="ECO:0007669"/>
    <property type="project" value="TreeGrafter"/>
</dbReference>
<feature type="transmembrane region" description="Helical" evidence="8">
    <location>
        <begin position="239"/>
        <end position="259"/>
    </location>
</feature>
<keyword evidence="7 8" id="KW-0472">Membrane</keyword>
<evidence type="ECO:0000256" key="7">
    <source>
        <dbReference type="ARBA" id="ARBA00023136"/>
    </source>
</evidence>